<proteinExistence type="predicted"/>
<dbReference type="Pfam" id="PF14239">
    <property type="entry name" value="RRXRR"/>
    <property type="match status" value="1"/>
</dbReference>
<reference evidence="2" key="1">
    <citation type="journal article" date="2023" name="Antibiotics">
        <title>Genomic Characterization of Antibiotic-Resistant Campylobacterales Isolated from Chilean Poultry Meat.</title>
        <authorList>
            <person name="Concha-Toloza M."/>
            <person name="Lopez-Cantillo M."/>
            <person name="Molina-Mora J.A."/>
            <person name="Collado L."/>
        </authorList>
    </citation>
    <scope>NUCLEOTIDE SEQUENCE</scope>
    <source>
        <strain evidence="2">FR1p273A</strain>
    </source>
</reference>
<dbReference type="RefSeq" id="WP_151952097.1">
    <property type="nucleotide sequence ID" value="NZ_CABVRB010000040.1"/>
</dbReference>
<dbReference type="EMBL" id="JAQTJH010000013">
    <property type="protein sequence ID" value="MDK2062858.1"/>
    <property type="molecule type" value="Genomic_DNA"/>
</dbReference>
<evidence type="ECO:0000259" key="1">
    <source>
        <dbReference type="SMART" id="SM00507"/>
    </source>
</evidence>
<dbReference type="PANTHER" id="PTHR33877:SF1">
    <property type="entry name" value="TYPE IV METHYL-DIRECTED RESTRICTION ENZYME ECOKMCRA"/>
    <property type="match status" value="1"/>
</dbReference>
<evidence type="ECO:0000313" key="2">
    <source>
        <dbReference type="EMBL" id="MDK2062858.1"/>
    </source>
</evidence>
<dbReference type="InterPro" id="IPR052892">
    <property type="entry name" value="NA-targeting_endonuclease"/>
</dbReference>
<dbReference type="GO" id="GO:0004519">
    <property type="term" value="F:endonuclease activity"/>
    <property type="evidence" value="ECO:0007669"/>
    <property type="project" value="UniProtKB-KW"/>
</dbReference>
<dbReference type="Gene3D" id="1.10.30.50">
    <property type="match status" value="1"/>
</dbReference>
<dbReference type="InterPro" id="IPR003615">
    <property type="entry name" value="HNH_nuc"/>
</dbReference>
<reference evidence="2" key="2">
    <citation type="submission" date="2023-02" db="EMBL/GenBank/DDBJ databases">
        <authorList>
            <person name="Concha-Toloza M."/>
            <person name="Lopez-Cantillo M."/>
            <person name="Molina-Mora J."/>
            <person name="Collado L."/>
        </authorList>
    </citation>
    <scope>NUCLEOTIDE SEQUENCE</scope>
    <source>
        <strain evidence="2">FR1p273A</strain>
    </source>
</reference>
<dbReference type="InterPro" id="IPR025938">
    <property type="entry name" value="RRXRR_dom"/>
</dbReference>
<organism evidence="2 3">
    <name type="scientific">Aliarcobacter butzleri</name>
    <dbReference type="NCBI Taxonomy" id="28197"/>
    <lineage>
        <taxon>Bacteria</taxon>
        <taxon>Pseudomonadati</taxon>
        <taxon>Campylobacterota</taxon>
        <taxon>Epsilonproteobacteria</taxon>
        <taxon>Campylobacterales</taxon>
        <taxon>Arcobacteraceae</taxon>
        <taxon>Aliarcobacter</taxon>
    </lineage>
</organism>
<accession>A0AAW6VPB3</accession>
<dbReference type="GO" id="GO:0003676">
    <property type="term" value="F:nucleic acid binding"/>
    <property type="evidence" value="ECO:0007669"/>
    <property type="project" value="InterPro"/>
</dbReference>
<gene>
    <name evidence="2" type="primary">iscB</name>
    <name evidence="2" type="ORF">PT520_10040</name>
</gene>
<dbReference type="SMART" id="SM00507">
    <property type="entry name" value="HNHc"/>
    <property type="match status" value="1"/>
</dbReference>
<dbReference type="Pfam" id="PF01844">
    <property type="entry name" value="HNH"/>
    <property type="match status" value="1"/>
</dbReference>
<comment type="caution">
    <text evidence="2">The sequence shown here is derived from an EMBL/GenBank/DDBJ whole genome shotgun (WGS) entry which is preliminary data.</text>
</comment>
<feature type="domain" description="HNH nuclease" evidence="1">
    <location>
        <begin position="182"/>
        <end position="232"/>
    </location>
</feature>
<keyword evidence="2" id="KW-0540">Nuclease</keyword>
<sequence>MVFVIDKQKNQLLPTTNAKARILLNANKAVIHKIYPFVIRLKTSKTINANNKCAIKLDPGANTTGVAIVDKEKCLFLMEIIHRGKEIRKALFQRKVVRRNRRQRNTRYRQARFQNRIKRNGWLAPSVKSRADNIINIVNKLSKYIPLTNVAIENVSFNTTDMTEGIKLYGKEYQNGNLKDTKLRKFLMEKYNNRCNYCGSIEKLEVEHILSKSKGGTDSIKNLTLSCRKCNELKNNLSLKQFGKLINRDLSHLEPLQTPKSAAIIQSARNYTIAQLAKSFEIETGEGWETSFNRKEVNLPKEHYYDALCVGKDYDYRIVANTVLVIKARGRGSRQMCLMDKYGFPRTSPKSSKSVKGFQTGDIIKAKVPDGKKQGKYFGKVAVRTNGYFNITTDTQTIQGIGHKHCKVIQRGDGYAYFMKGASGFLSGLEDRVSTAILR</sequence>
<keyword evidence="2" id="KW-0378">Hydrolase</keyword>
<evidence type="ECO:0000313" key="3">
    <source>
        <dbReference type="Proteomes" id="UP001237843"/>
    </source>
</evidence>
<dbReference type="AlphaFoldDB" id="A0AAW6VPB3"/>
<dbReference type="CDD" id="cd00085">
    <property type="entry name" value="HNHc"/>
    <property type="match status" value="1"/>
</dbReference>
<dbReference type="InterPro" id="IPR047693">
    <property type="entry name" value="RNA-guided_IscB-like"/>
</dbReference>
<dbReference type="Proteomes" id="UP001237843">
    <property type="component" value="Unassembled WGS sequence"/>
</dbReference>
<dbReference type="NCBIfam" id="NF040563">
    <property type="entry name" value="guided_IscB"/>
    <property type="match status" value="1"/>
</dbReference>
<dbReference type="GO" id="GO:0008270">
    <property type="term" value="F:zinc ion binding"/>
    <property type="evidence" value="ECO:0007669"/>
    <property type="project" value="InterPro"/>
</dbReference>
<keyword evidence="2" id="KW-0255">Endonuclease</keyword>
<dbReference type="PANTHER" id="PTHR33877">
    <property type="entry name" value="SLL1193 PROTEIN"/>
    <property type="match status" value="1"/>
</dbReference>
<dbReference type="InterPro" id="IPR002711">
    <property type="entry name" value="HNH"/>
</dbReference>
<name>A0AAW6VPB3_9BACT</name>
<protein>
    <submittedName>
        <fullName evidence="2">RNA-guided endonuclease IscB</fullName>
    </submittedName>
</protein>